<comment type="caution">
    <text evidence="2">The sequence shown here is derived from an EMBL/GenBank/DDBJ whole genome shotgun (WGS) entry which is preliminary data.</text>
</comment>
<sequence length="191" mass="21533">MGLRWRRIGWDCFFFIVLIEQQPNEKHMDFGLPPSFVWPLNVQQGVTGEHNPQRSSPNLEEGYKLNDGEREKGIKIYGVTAGSVMDRGKAEGITGVSFRPGIPSICDDDDDVLLLFLFATLVRWVKGGIGFRCRFRPFEPFFWKRGMAAALGSVGGLFFIWGEEENWGRVSMVSGGMLYVLLVIDIGNMYG</sequence>
<evidence type="ECO:0000313" key="2">
    <source>
        <dbReference type="EMBL" id="KAK1476517.1"/>
    </source>
</evidence>
<dbReference type="EMBL" id="MPDP01000142">
    <property type="protein sequence ID" value="KAK1476517.1"/>
    <property type="molecule type" value="Genomic_DNA"/>
</dbReference>
<feature type="transmembrane region" description="Helical" evidence="1">
    <location>
        <begin position="167"/>
        <end position="187"/>
    </location>
</feature>
<keyword evidence="3" id="KW-1185">Reference proteome</keyword>
<keyword evidence="1" id="KW-1133">Transmembrane helix</keyword>
<reference evidence="2" key="1">
    <citation type="submission" date="2016-11" db="EMBL/GenBank/DDBJ databases">
        <title>The genome sequence of Colletotrichum cuscutae.</title>
        <authorList>
            <person name="Baroncelli R."/>
        </authorList>
    </citation>
    <scope>NUCLEOTIDE SEQUENCE</scope>
    <source>
        <strain evidence="2">IMI 304802</strain>
    </source>
</reference>
<keyword evidence="1" id="KW-0812">Transmembrane</keyword>
<name>A0AAI9V8B7_9PEZI</name>
<dbReference type="Proteomes" id="UP001239213">
    <property type="component" value="Unassembled WGS sequence"/>
</dbReference>
<gene>
    <name evidence="2" type="ORF">CCUS01_16798</name>
</gene>
<evidence type="ECO:0000256" key="1">
    <source>
        <dbReference type="SAM" id="Phobius"/>
    </source>
</evidence>
<accession>A0AAI9V8B7</accession>
<evidence type="ECO:0000313" key="3">
    <source>
        <dbReference type="Proteomes" id="UP001239213"/>
    </source>
</evidence>
<feature type="transmembrane region" description="Helical" evidence="1">
    <location>
        <begin position="142"/>
        <end position="161"/>
    </location>
</feature>
<protein>
    <submittedName>
        <fullName evidence="2">Uncharacterized protein</fullName>
    </submittedName>
</protein>
<keyword evidence="1" id="KW-0472">Membrane</keyword>
<organism evidence="2 3">
    <name type="scientific">Colletotrichum cuscutae</name>
    <dbReference type="NCBI Taxonomy" id="1209917"/>
    <lineage>
        <taxon>Eukaryota</taxon>
        <taxon>Fungi</taxon>
        <taxon>Dikarya</taxon>
        <taxon>Ascomycota</taxon>
        <taxon>Pezizomycotina</taxon>
        <taxon>Sordariomycetes</taxon>
        <taxon>Hypocreomycetidae</taxon>
        <taxon>Glomerellales</taxon>
        <taxon>Glomerellaceae</taxon>
        <taxon>Colletotrichum</taxon>
        <taxon>Colletotrichum acutatum species complex</taxon>
    </lineage>
</organism>
<proteinExistence type="predicted"/>
<dbReference type="AlphaFoldDB" id="A0AAI9V8B7"/>